<evidence type="ECO:0000313" key="2">
    <source>
        <dbReference type="EMBL" id="MFC6283196.1"/>
    </source>
</evidence>
<sequence length="312" mass="35278">MSEAQAGVAIAPGPCISVIVPTYNRANFIGDAIASVLSQSFSDFEVIVVDDGSTDQTGAIVAGFDDPRVIYVHQSNRGRSSARNHALSLARGRYLAFLDSDDMYMPGKLMLQVDYMDAHPDVGMIYTSAHCVDYSGNPLNENYIASVSGRIYKSIAFFRPVTITLPTVMARRELFEKVGGFDEKMHRFEDTDMWRRISKVTRIDALPVFTCRLRTHAENSLIAQDPVQLVAALEYYVDKIMVEDTSVSMLTRKRGIGHLYDYYGRAFLTVPEWKDAGWRLIKTAYQYWPLLWAHQILIAVHYRLKSIRGRLS</sequence>
<comment type="caution">
    <text evidence="2">The sequence shown here is derived from an EMBL/GenBank/DDBJ whole genome shotgun (WGS) entry which is preliminary data.</text>
</comment>
<keyword evidence="3" id="KW-1185">Reference proteome</keyword>
<reference evidence="3" key="1">
    <citation type="journal article" date="2019" name="Int. J. Syst. Evol. Microbiol.">
        <title>The Global Catalogue of Microorganisms (GCM) 10K type strain sequencing project: providing services to taxonomists for standard genome sequencing and annotation.</title>
        <authorList>
            <consortium name="The Broad Institute Genomics Platform"/>
            <consortium name="The Broad Institute Genome Sequencing Center for Infectious Disease"/>
            <person name="Wu L."/>
            <person name="Ma J."/>
        </authorList>
    </citation>
    <scope>NUCLEOTIDE SEQUENCE [LARGE SCALE GENOMIC DNA]</scope>
    <source>
        <strain evidence="3">CCUG 39402</strain>
    </source>
</reference>
<dbReference type="InterPro" id="IPR001173">
    <property type="entry name" value="Glyco_trans_2-like"/>
</dbReference>
<dbReference type="EMBL" id="JBHSRS010000082">
    <property type="protein sequence ID" value="MFC6283196.1"/>
    <property type="molecule type" value="Genomic_DNA"/>
</dbReference>
<name>A0ABW1TZX6_9BURK</name>
<feature type="domain" description="Glycosyltransferase 2-like" evidence="1">
    <location>
        <begin position="17"/>
        <end position="177"/>
    </location>
</feature>
<protein>
    <submittedName>
        <fullName evidence="2">Glycosyltransferase family 2 protein</fullName>
    </submittedName>
</protein>
<dbReference type="CDD" id="cd00761">
    <property type="entry name" value="Glyco_tranf_GTA_type"/>
    <property type="match status" value="1"/>
</dbReference>
<dbReference type="Proteomes" id="UP001596270">
    <property type="component" value="Unassembled WGS sequence"/>
</dbReference>
<dbReference type="PANTHER" id="PTHR22916:SF3">
    <property type="entry name" value="UDP-GLCNAC:BETAGAL BETA-1,3-N-ACETYLGLUCOSAMINYLTRANSFERASE-LIKE PROTEIN 1"/>
    <property type="match status" value="1"/>
</dbReference>
<dbReference type="Gene3D" id="3.90.550.10">
    <property type="entry name" value="Spore Coat Polysaccharide Biosynthesis Protein SpsA, Chain A"/>
    <property type="match status" value="1"/>
</dbReference>
<accession>A0ABW1TZX6</accession>
<gene>
    <name evidence="2" type="ORF">ACFQND_18380</name>
</gene>
<dbReference type="RefSeq" id="WP_371436940.1">
    <property type="nucleotide sequence ID" value="NZ_JBHSRS010000082.1"/>
</dbReference>
<evidence type="ECO:0000259" key="1">
    <source>
        <dbReference type="Pfam" id="PF00535"/>
    </source>
</evidence>
<dbReference type="Pfam" id="PF00535">
    <property type="entry name" value="Glycos_transf_2"/>
    <property type="match status" value="1"/>
</dbReference>
<dbReference type="PANTHER" id="PTHR22916">
    <property type="entry name" value="GLYCOSYLTRANSFERASE"/>
    <property type="match status" value="1"/>
</dbReference>
<organism evidence="2 3">
    <name type="scientific">Polaromonas aquatica</name>
    <dbReference type="NCBI Taxonomy" id="332657"/>
    <lineage>
        <taxon>Bacteria</taxon>
        <taxon>Pseudomonadati</taxon>
        <taxon>Pseudomonadota</taxon>
        <taxon>Betaproteobacteria</taxon>
        <taxon>Burkholderiales</taxon>
        <taxon>Comamonadaceae</taxon>
        <taxon>Polaromonas</taxon>
    </lineage>
</organism>
<dbReference type="InterPro" id="IPR029044">
    <property type="entry name" value="Nucleotide-diphossugar_trans"/>
</dbReference>
<evidence type="ECO:0000313" key="3">
    <source>
        <dbReference type="Proteomes" id="UP001596270"/>
    </source>
</evidence>
<proteinExistence type="predicted"/>
<dbReference type="SUPFAM" id="SSF53448">
    <property type="entry name" value="Nucleotide-diphospho-sugar transferases"/>
    <property type="match status" value="1"/>
</dbReference>